<sequence>MKKYLYYWCAFILVVGLVLACLDVEGLASQRLNRALEHIKLAEQVEQTAKKKYHYEQALSDISKLKRQFPESQVYAGLMQNTRLDVSLLQAKYNQLVPKTQNPLQPDYLSEALKLIQQQAEYERLEYLLKLAPVMREQGSERQKMAFYSTLKQLMETESNTTSLCQAYEVLAWQSLVEDNHRWLERISLLLSGNTNKKMQQNCMAAYFNIASSTSYIPDLLGLSDLWQLKQDTLYFNYSAALVRHGFFNLAEIQQQKISEPIVQAQAELFQLKTQWPNLTQRQWQEQALLDASVNIANIAETEQKELQIMRLAEFLFQQQALGYASNLRQQINQPLNKVWYRALALNATDIETYQNHNLDQVDAVVAAYQQAERTLELQLGFHELMDIWLKEQISISEKGTFHAIGELLFRHYLAQPNRRLEIIDILDSLTEYHSIAHVKGLILLLQQAADASGVMVGLSEEENLHVLELIIQQQDPELLQRWLEQPFPPAKQIANLSWLASWQAKVKG</sequence>
<gene>
    <name evidence="1" type="ORF">K6Y31_19120</name>
</gene>
<protein>
    <submittedName>
        <fullName evidence="1">Uncharacterized protein</fullName>
    </submittedName>
</protein>
<evidence type="ECO:0000313" key="1">
    <source>
        <dbReference type="EMBL" id="MCE2596889.1"/>
    </source>
</evidence>
<accession>A0ABS8WCW7</accession>
<dbReference type="RefSeq" id="WP_233054648.1">
    <property type="nucleotide sequence ID" value="NZ_JAIMJA010000027.1"/>
</dbReference>
<reference evidence="1 2" key="1">
    <citation type="journal article" date="2022" name="Environ. Microbiol. Rep.">
        <title>Eco-phylogenetic analyses reveal divergent evolution of vitamin B12 metabolism in the marine bacterial family 'Psychromonadaceae'.</title>
        <authorList>
            <person name="Jin X."/>
            <person name="Yang Y."/>
            <person name="Cao H."/>
            <person name="Gao B."/>
            <person name="Zhao Z."/>
        </authorList>
    </citation>
    <scope>NUCLEOTIDE SEQUENCE [LARGE SCALE GENOMIC DNA]</scope>
    <source>
        <strain evidence="1 2">MKS20</strain>
    </source>
</reference>
<name>A0ABS8WCW7_9GAMM</name>
<comment type="caution">
    <text evidence="1">The sequence shown here is derived from an EMBL/GenBank/DDBJ whole genome shotgun (WGS) entry which is preliminary data.</text>
</comment>
<evidence type="ECO:0000313" key="2">
    <source>
        <dbReference type="Proteomes" id="UP001201273"/>
    </source>
</evidence>
<dbReference type="PROSITE" id="PS51257">
    <property type="entry name" value="PROKAR_LIPOPROTEIN"/>
    <property type="match status" value="1"/>
</dbReference>
<dbReference type="EMBL" id="JAIMJA010000027">
    <property type="protein sequence ID" value="MCE2596889.1"/>
    <property type="molecule type" value="Genomic_DNA"/>
</dbReference>
<organism evidence="1 2">
    <name type="scientific">Motilimonas cestriensis</name>
    <dbReference type="NCBI Taxonomy" id="2742685"/>
    <lineage>
        <taxon>Bacteria</taxon>
        <taxon>Pseudomonadati</taxon>
        <taxon>Pseudomonadota</taxon>
        <taxon>Gammaproteobacteria</taxon>
        <taxon>Alteromonadales</taxon>
        <taxon>Alteromonadales genera incertae sedis</taxon>
        <taxon>Motilimonas</taxon>
    </lineage>
</organism>
<proteinExistence type="predicted"/>
<keyword evidence="2" id="KW-1185">Reference proteome</keyword>
<dbReference type="Proteomes" id="UP001201273">
    <property type="component" value="Unassembled WGS sequence"/>
</dbReference>